<keyword evidence="3" id="KW-1185">Reference proteome</keyword>
<evidence type="ECO:0000259" key="1">
    <source>
        <dbReference type="PROSITE" id="PS50003"/>
    </source>
</evidence>
<protein>
    <recommendedName>
        <fullName evidence="1">PH domain-containing protein</fullName>
    </recommendedName>
</protein>
<dbReference type="AlphaFoldDB" id="A0A7T8GQZ3"/>
<proteinExistence type="predicted"/>
<reference evidence="3" key="1">
    <citation type="submission" date="2021-01" db="EMBL/GenBank/DDBJ databases">
        <title>Caligus Genome Assembly.</title>
        <authorList>
            <person name="Gallardo-Escarate C."/>
        </authorList>
    </citation>
    <scope>NUCLEOTIDE SEQUENCE [LARGE SCALE GENOMIC DNA]</scope>
</reference>
<dbReference type="InterPro" id="IPR001849">
    <property type="entry name" value="PH_domain"/>
</dbReference>
<name>A0A7T8GQZ3_CALRO</name>
<sequence>MSLEENVDEGHPCKFMIRSTDPARDALNILCQTEDSESRDKWISIIKRQLQTQWTFCEHYRHPLPITTTN</sequence>
<dbReference type="EMBL" id="CP045904">
    <property type="protein sequence ID" value="QQP35871.1"/>
    <property type="molecule type" value="Genomic_DNA"/>
</dbReference>
<evidence type="ECO:0000313" key="2">
    <source>
        <dbReference type="EMBL" id="QQP35871.1"/>
    </source>
</evidence>
<dbReference type="Gene3D" id="2.30.29.30">
    <property type="entry name" value="Pleckstrin-homology domain (PH domain)/Phosphotyrosine-binding domain (PTB)"/>
    <property type="match status" value="1"/>
</dbReference>
<evidence type="ECO:0000313" key="3">
    <source>
        <dbReference type="Proteomes" id="UP000595437"/>
    </source>
</evidence>
<dbReference type="OrthoDB" id="10256089at2759"/>
<organism evidence="2 3">
    <name type="scientific">Caligus rogercresseyi</name>
    <name type="common">Sea louse</name>
    <dbReference type="NCBI Taxonomy" id="217165"/>
    <lineage>
        <taxon>Eukaryota</taxon>
        <taxon>Metazoa</taxon>
        <taxon>Ecdysozoa</taxon>
        <taxon>Arthropoda</taxon>
        <taxon>Crustacea</taxon>
        <taxon>Multicrustacea</taxon>
        <taxon>Hexanauplia</taxon>
        <taxon>Copepoda</taxon>
        <taxon>Siphonostomatoida</taxon>
        <taxon>Caligidae</taxon>
        <taxon>Caligus</taxon>
    </lineage>
</organism>
<dbReference type="InterPro" id="IPR011993">
    <property type="entry name" value="PH-like_dom_sf"/>
</dbReference>
<dbReference type="Proteomes" id="UP000595437">
    <property type="component" value="Chromosome 15"/>
</dbReference>
<feature type="domain" description="PH" evidence="1">
    <location>
        <begin position="1"/>
        <end position="51"/>
    </location>
</feature>
<dbReference type="SUPFAM" id="SSF50729">
    <property type="entry name" value="PH domain-like"/>
    <property type="match status" value="1"/>
</dbReference>
<dbReference type="PROSITE" id="PS50003">
    <property type="entry name" value="PH_DOMAIN"/>
    <property type="match status" value="1"/>
</dbReference>
<accession>A0A7T8GQZ3</accession>
<gene>
    <name evidence="2" type="ORF">FKW44_020801</name>
</gene>